<proteinExistence type="predicted"/>
<comment type="caution">
    <text evidence="1">The sequence shown here is derived from an EMBL/GenBank/DDBJ whole genome shotgun (WGS) entry which is preliminary data.</text>
</comment>
<organism evidence="1 2">
    <name type="scientific">Candidatus Saganbacteria bacterium CG08_land_8_20_14_0_20_45_16</name>
    <dbReference type="NCBI Taxonomy" id="2014293"/>
    <lineage>
        <taxon>Bacteria</taxon>
        <taxon>Bacillati</taxon>
        <taxon>Saganbacteria</taxon>
    </lineage>
</organism>
<reference evidence="1 2" key="1">
    <citation type="submission" date="2017-09" db="EMBL/GenBank/DDBJ databases">
        <title>Depth-based differentiation of microbial function through sediment-hosted aquifers and enrichment of novel symbionts in the deep terrestrial subsurface.</title>
        <authorList>
            <person name="Probst A.J."/>
            <person name="Ladd B."/>
            <person name="Jarett J.K."/>
            <person name="Geller-Mcgrath D.E."/>
            <person name="Sieber C.M."/>
            <person name="Emerson J.B."/>
            <person name="Anantharaman K."/>
            <person name="Thomas B.C."/>
            <person name="Malmstrom R."/>
            <person name="Stieglmeier M."/>
            <person name="Klingl A."/>
            <person name="Woyke T."/>
            <person name="Ryan C.M."/>
            <person name="Banfield J.F."/>
        </authorList>
    </citation>
    <scope>NUCLEOTIDE SEQUENCE [LARGE SCALE GENOMIC DNA]</scope>
    <source>
        <strain evidence="1">CG08_land_8_20_14_0_20_45_16</strain>
    </source>
</reference>
<evidence type="ECO:0000313" key="2">
    <source>
        <dbReference type="Proteomes" id="UP000231343"/>
    </source>
</evidence>
<protein>
    <submittedName>
        <fullName evidence="1">Uncharacterized protein</fullName>
    </submittedName>
</protein>
<gene>
    <name evidence="1" type="ORF">COT42_08305</name>
</gene>
<dbReference type="EMBL" id="PEYM01000136">
    <property type="protein sequence ID" value="PIS28362.1"/>
    <property type="molecule type" value="Genomic_DNA"/>
</dbReference>
<name>A0A2H0XTX7_UNCSA</name>
<dbReference type="Proteomes" id="UP000231343">
    <property type="component" value="Unassembled WGS sequence"/>
</dbReference>
<evidence type="ECO:0000313" key="1">
    <source>
        <dbReference type="EMBL" id="PIS28362.1"/>
    </source>
</evidence>
<accession>A0A2H0XTX7</accession>
<dbReference type="AlphaFoldDB" id="A0A2H0XTX7"/>
<sequence>MASNLSQGDKEFVFRIAPNSPIKRHPNSTTLEGIFECQAEEAAELEQLGLNTDDLYDASLISRGLTRGFTVTVAITEEANLGLAGVNKQSTGLLLTDPLGNVYKITTQHAGDHR</sequence>